<dbReference type="SUPFAM" id="SSF50249">
    <property type="entry name" value="Nucleic acid-binding proteins"/>
    <property type="match status" value="1"/>
</dbReference>
<feature type="region of interest" description="Disordered" evidence="1">
    <location>
        <begin position="1"/>
        <end position="25"/>
    </location>
</feature>
<name>A0A419EZA0_9BACT</name>
<evidence type="ECO:0008006" key="4">
    <source>
        <dbReference type="Google" id="ProtNLM"/>
    </source>
</evidence>
<evidence type="ECO:0000313" key="2">
    <source>
        <dbReference type="EMBL" id="RJP70571.1"/>
    </source>
</evidence>
<dbReference type="InterPro" id="IPR036527">
    <property type="entry name" value="SCP2_sterol-bd_dom_sf"/>
</dbReference>
<evidence type="ECO:0000256" key="1">
    <source>
        <dbReference type="SAM" id="MobiDB-lite"/>
    </source>
</evidence>
<dbReference type="EMBL" id="QZKI01000068">
    <property type="protein sequence ID" value="RJP70571.1"/>
    <property type="molecule type" value="Genomic_DNA"/>
</dbReference>
<proteinExistence type="predicted"/>
<evidence type="ECO:0000313" key="3">
    <source>
        <dbReference type="Proteomes" id="UP000285961"/>
    </source>
</evidence>
<dbReference type="Gene3D" id="3.30.1050.10">
    <property type="entry name" value="SCP2 sterol-binding domain"/>
    <property type="match status" value="1"/>
</dbReference>
<sequence>MARAARSHNMAWSLSSKTRPRERGRKEMAKKVQKVIPNAAVPPAEGRTVTIEGENYLELNDAMHTFYRRSMGELSPFFLALRDDKKIIGAKCSKCGIVRVPPMAWFCPDCDFAPAKAVEVSDRGKMLFTPPITYFANSMFQEQVPFGRGRVVPDGADTGLSVNLYTTTGILVPGIFKKGTEVKLVFRNNRYGKITDIFGLPASELSEKQLAKKGLLESEIDWEAAVEPKMPAATKKAAAHFEKAFKNLKKVVDDLNKCERAKKDIEGWKRTILVKTPGGKFVIAIDNGDLSVKKGATTKQDFTMVANNLDTVLKGLAYEGSLTEAIMKADLWISKNIEFMTVFKLERMARSLARSRK</sequence>
<dbReference type="AlphaFoldDB" id="A0A419EZA0"/>
<comment type="caution">
    <text evidence="2">The sequence shown here is derived from an EMBL/GenBank/DDBJ whole genome shotgun (WGS) entry which is preliminary data.</text>
</comment>
<gene>
    <name evidence="2" type="ORF">C4532_09145</name>
</gene>
<accession>A0A419EZA0</accession>
<dbReference type="Proteomes" id="UP000285961">
    <property type="component" value="Unassembled WGS sequence"/>
</dbReference>
<reference evidence="2 3" key="1">
    <citation type="journal article" date="2017" name="ISME J.">
        <title>Energy and carbon metabolisms in a deep terrestrial subsurface fluid microbial community.</title>
        <authorList>
            <person name="Momper L."/>
            <person name="Jungbluth S.P."/>
            <person name="Lee M.D."/>
            <person name="Amend J.P."/>
        </authorList>
    </citation>
    <scope>NUCLEOTIDE SEQUENCE [LARGE SCALE GENOMIC DNA]</scope>
    <source>
        <strain evidence="2">SURF_17</strain>
    </source>
</reference>
<dbReference type="InterPro" id="IPR012340">
    <property type="entry name" value="NA-bd_OB-fold"/>
</dbReference>
<protein>
    <recommendedName>
        <fullName evidence="4">DUF35 domain-containing protein</fullName>
    </recommendedName>
</protein>
<dbReference type="Gene3D" id="6.10.30.10">
    <property type="match status" value="1"/>
</dbReference>
<organism evidence="2 3">
    <name type="scientific">Candidatus Abyssobacteria bacterium SURF_17</name>
    <dbReference type="NCBI Taxonomy" id="2093361"/>
    <lineage>
        <taxon>Bacteria</taxon>
        <taxon>Pseudomonadati</taxon>
        <taxon>Candidatus Hydrogenedentota</taxon>
        <taxon>Candidatus Abyssobacteria</taxon>
    </lineage>
</organism>